<dbReference type="InterPro" id="IPR019680">
    <property type="entry name" value="Mediator_Med1"/>
</dbReference>
<dbReference type="EMBL" id="VVIM01000009">
    <property type="protein sequence ID" value="KAB0794032.1"/>
    <property type="molecule type" value="Genomic_DNA"/>
</dbReference>
<feature type="compositionally biased region" description="Basic and acidic residues" evidence="10">
    <location>
        <begin position="987"/>
        <end position="1004"/>
    </location>
</feature>
<evidence type="ECO:0000256" key="2">
    <source>
        <dbReference type="ARBA" id="ARBA00006210"/>
    </source>
</evidence>
<evidence type="ECO:0000256" key="8">
    <source>
        <dbReference type="ARBA" id="ARBA00031254"/>
    </source>
</evidence>
<organism evidence="12 13">
    <name type="scientific">Photinus pyralis</name>
    <name type="common">Common eastern firefly</name>
    <name type="synonym">Lampyris pyralis</name>
    <dbReference type="NCBI Taxonomy" id="7054"/>
    <lineage>
        <taxon>Eukaryota</taxon>
        <taxon>Metazoa</taxon>
        <taxon>Ecdysozoa</taxon>
        <taxon>Arthropoda</taxon>
        <taxon>Hexapoda</taxon>
        <taxon>Insecta</taxon>
        <taxon>Pterygota</taxon>
        <taxon>Neoptera</taxon>
        <taxon>Endopterygota</taxon>
        <taxon>Coleoptera</taxon>
        <taxon>Polyphaga</taxon>
        <taxon>Elateriformia</taxon>
        <taxon>Elateroidea</taxon>
        <taxon>Lampyridae</taxon>
        <taxon>Lampyrinae</taxon>
        <taxon>Photinus</taxon>
    </lineage>
</organism>
<feature type="compositionally biased region" description="Low complexity" evidence="10">
    <location>
        <begin position="1144"/>
        <end position="1158"/>
    </location>
</feature>
<feature type="compositionally biased region" description="Low complexity" evidence="10">
    <location>
        <begin position="798"/>
        <end position="815"/>
    </location>
</feature>
<dbReference type="OrthoDB" id="2281547at2759"/>
<evidence type="ECO:0000259" key="11">
    <source>
        <dbReference type="Pfam" id="PF10744"/>
    </source>
</evidence>
<feature type="compositionally biased region" description="Low complexity" evidence="10">
    <location>
        <begin position="766"/>
        <end position="775"/>
    </location>
</feature>
<feature type="compositionally biased region" description="Basic and acidic residues" evidence="10">
    <location>
        <begin position="639"/>
        <end position="653"/>
    </location>
</feature>
<feature type="compositionally biased region" description="Low complexity" evidence="10">
    <location>
        <begin position="880"/>
        <end position="908"/>
    </location>
</feature>
<dbReference type="Proteomes" id="UP000327044">
    <property type="component" value="Unassembled WGS sequence"/>
</dbReference>
<feature type="compositionally biased region" description="Polar residues" evidence="10">
    <location>
        <begin position="1024"/>
        <end position="1041"/>
    </location>
</feature>
<evidence type="ECO:0000256" key="6">
    <source>
        <dbReference type="ARBA" id="ARBA00023163"/>
    </source>
</evidence>
<feature type="compositionally biased region" description="Low complexity" evidence="10">
    <location>
        <begin position="1005"/>
        <end position="1020"/>
    </location>
</feature>
<feature type="compositionally biased region" description="Polar residues" evidence="10">
    <location>
        <begin position="1097"/>
        <end position="1106"/>
    </location>
</feature>
<feature type="region of interest" description="Disordered" evidence="10">
    <location>
        <begin position="535"/>
        <end position="578"/>
    </location>
</feature>
<dbReference type="InParanoid" id="A0A5N4A9N0"/>
<feature type="compositionally biased region" description="Low complexity" evidence="10">
    <location>
        <begin position="1183"/>
        <end position="1235"/>
    </location>
</feature>
<feature type="compositionally biased region" description="Low complexity" evidence="10">
    <location>
        <begin position="975"/>
        <end position="986"/>
    </location>
</feature>
<comment type="subcellular location">
    <subcellularLocation>
        <location evidence="1 9">Nucleus</location>
    </subcellularLocation>
</comment>
<keyword evidence="4 9" id="KW-0805">Transcription regulation</keyword>
<evidence type="ECO:0000256" key="10">
    <source>
        <dbReference type="SAM" id="MobiDB-lite"/>
    </source>
</evidence>
<proteinExistence type="inferred from homology"/>
<comment type="similarity">
    <text evidence="2 9">Belongs to the Mediator complex subunit 1 family.</text>
</comment>
<accession>A0A5N4A9N0</accession>
<protein>
    <recommendedName>
        <fullName evidence="3 9">Mediator of RNA polymerase II transcription subunit 1</fullName>
    </recommendedName>
    <alternativeName>
        <fullName evidence="8 9">Mediator complex subunit 1</fullName>
    </alternativeName>
</protein>
<feature type="region of interest" description="Disordered" evidence="10">
    <location>
        <begin position="625"/>
        <end position="679"/>
    </location>
</feature>
<gene>
    <name evidence="12" type="ORF">PPYR_13652</name>
</gene>
<dbReference type="PANTHER" id="PTHR12881">
    <property type="entry name" value="MEDIATOR OF RNA POLYMERASE II TRANSCRIPTION SUBUNIT 1"/>
    <property type="match status" value="1"/>
</dbReference>
<evidence type="ECO:0000313" key="12">
    <source>
        <dbReference type="EMBL" id="KAB0794032.1"/>
    </source>
</evidence>
<reference evidence="12 13" key="1">
    <citation type="journal article" date="2018" name="Elife">
        <title>Firefly genomes illuminate parallel origins of bioluminescence in beetles.</title>
        <authorList>
            <person name="Fallon T.R."/>
            <person name="Lower S.E."/>
            <person name="Chang C.H."/>
            <person name="Bessho-Uehara M."/>
            <person name="Martin G.J."/>
            <person name="Bewick A.J."/>
            <person name="Behringer M."/>
            <person name="Debat H.J."/>
            <person name="Wong I."/>
            <person name="Day J.C."/>
            <person name="Suvorov A."/>
            <person name="Silva C.J."/>
            <person name="Stanger-Hall K.F."/>
            <person name="Hall D.W."/>
            <person name="Schmitz R.J."/>
            <person name="Nelson D.R."/>
            <person name="Lewis S.M."/>
            <person name="Shigenobu S."/>
            <person name="Bybee S.M."/>
            <person name="Larracuente A.M."/>
            <person name="Oba Y."/>
            <person name="Weng J.K."/>
        </authorList>
    </citation>
    <scope>NUCLEOTIDE SEQUENCE [LARGE SCALE GENOMIC DNA]</scope>
    <source>
        <strain evidence="12">1611_PpyrPB1</strain>
        <tissue evidence="12">Whole body</tissue>
    </source>
</reference>
<keyword evidence="7 9" id="KW-0539">Nucleus</keyword>
<feature type="compositionally biased region" description="Low complexity" evidence="10">
    <location>
        <begin position="661"/>
        <end position="673"/>
    </location>
</feature>
<evidence type="ECO:0000256" key="3">
    <source>
        <dbReference type="ARBA" id="ARBA00020612"/>
    </source>
</evidence>
<evidence type="ECO:0000256" key="1">
    <source>
        <dbReference type="ARBA" id="ARBA00004123"/>
    </source>
</evidence>
<comment type="caution">
    <text evidence="12">The sequence shown here is derived from an EMBL/GenBank/DDBJ whole genome shotgun (WGS) entry which is preliminary data.</text>
</comment>
<keyword evidence="6 9" id="KW-0804">Transcription</keyword>
<feature type="region of interest" description="Disordered" evidence="10">
    <location>
        <begin position="732"/>
        <end position="753"/>
    </location>
</feature>
<dbReference type="FunCoup" id="A0A5N4A9N0">
    <property type="interactions" value="272"/>
</dbReference>
<sequence length="1604" mass="173930">MNKTANIMTVGNPGGATTTDKSTDWQLELLMEKLRSKASQLKSLQETSKTVRLTMLDKRYSLDSVEKSQHQKCLDTLQHCIKVTSLQSMIERLESLTRQLGLKFMVGPSGTDLFISSDMFYLEIILESTGAVRDVKVHHEGKMEQQSCAELVSCLTRQDFNDFTAQLEGFASIYQLNAEKKIKCKAFTALQSLESDLTTLAELQTFMKEPFNLLHKSPVGILEKRKGGHPMKLTYFVSPYDLLDTETAELKPITVESVISKNLGYSVTVCMEGSAAHKLQTTTLITVNRNFNGKSTPSFAALTNQNSAVIPACFMLKLNKPMPMCVSLIQQIQQLTELECVEMSSTHPLLSLIVTHASDGQIEPGNNKGLFVTLPEQQHCYFLTDNKSMEGILVHSIPFTHPGHVSQILVILRQQALFNSIISSCVRPNSKQDLENMIMFEISALSWTHISISMEHPVEETMATAEVDLTEISNLQCRIHSPGTLLPLNTPDTASELATKILNRCLSIPVTMRSIIKLWDKQVVRKHQFNGHENFSLPLGSGDPGGHKGPPGNSLTEFGGLDGKLKQEPSNGSGLPHGMNLSILSHSHQGMFLNESMMASANFSNFPTADVPMFTSMELTNILAGTGQSDKSMKRQKRKGDDFWKSSKRKAGDDAELMETSSSDSMSHSTPLSQEAPSEIGMMTPTSVVGFQSDLELSGLDPAELIGSSDKALGEYDNIDELGDVEEMLAASSSRDHKIRKSRDLQKSPSLGNVMEMQDKSLVSPSVSITPISTPQGFNGGNGAQPRPGIEIIPIARTSPNAIPSSITITPISSSQARSIDERSREKKSSKSRSEDKNRLEKKRKRKRDESPMGPPEKIPPKQDPLTKPVTVSIKPAESPPLSSTPTSPSGMRKFSSSPTHSKSFSVSGKLSPSMMKSGIKSAAPSHPSPKHSPAQVSNSPKHTLPGISSPKSHATSPKHPSTGSSGKPSMSTLKSAANSPSNKSSGDIKKSTKDSSRDKDKKSFNMSSVNKVKSSSVKLKQLDLNTASDFSGSANQNENVPSPPGAGDCQKTNSGQVRNRKGSLSAVIDKLKSAQHCDGPVDLNMKQSSNRERSIPSMSKTSDGSKNVGKVGGENKNSEYMVKPSSDGMKITINKTRTKESSKSMLKSQSSGSGSPKTHTGLKPGVNSGPASKKPQQFTQKSSSSPSLSNSSSGNYGFKTGSSSSSGKTPTNLKSSTISSKSSKLSGSPKTGPSDLSRSKDRPRLNKSTSDKSIFSSSRERKSSPTQSREESESEKAFKLALSKMDPYSAAPLMSDGMMKQLDKNFQIPKLSARNAEDKKTSSNKINTTADALNNISRNVESTKMYDMIKNDVTKYPLSLSSTKMYDSSIESKIRNSMNMMSAGVVNMNVLSNTLSPKSNLPNSLHSEHPESDIKKDVPQNLSAHNFAIPPSKPFASSIIASDLSTKSVDLTSKFASSVDTKKDAKSFVKDVGDVLLDFSSTSKSDGGKLGAVSTQMLGTAAAAYPPSSSVSVHIVKSPAPSANSGSPCITDDELMDEALVGLDIFMTRYEESETETRTKSFFFVAKYSFSQETDTLCIMFNIVVLYQDCHELIALNCRQFIR</sequence>
<dbReference type="GO" id="GO:0045944">
    <property type="term" value="P:positive regulation of transcription by RNA polymerase II"/>
    <property type="evidence" value="ECO:0007669"/>
    <property type="project" value="UniProtKB-ARBA"/>
</dbReference>
<evidence type="ECO:0000256" key="9">
    <source>
        <dbReference type="RuleBase" id="RU364059"/>
    </source>
</evidence>
<keyword evidence="5 9" id="KW-0010">Activator</keyword>
<keyword evidence="13" id="KW-1185">Reference proteome</keyword>
<feature type="compositionally biased region" description="Basic and acidic residues" evidence="10">
    <location>
        <begin position="1259"/>
        <end position="1278"/>
    </location>
</feature>
<comment type="function">
    <text evidence="9">Component of the Mediator complex, a coactivator involved in the regulated transcription of nearly all RNA polymerase II-dependent genes. Mediator functions as a bridge to convey information from gene-specific regulatory proteins to the basal RNA polymerase II transcription machinery. Mediator is recruited to promoters by direct interactions with regulatory proteins and serves as a scaffold for the assembly of a functional preinitiation complex with RNA polymerase II and the general transcription factors.</text>
</comment>
<feature type="compositionally biased region" description="Polar residues" evidence="10">
    <location>
        <begin position="950"/>
        <end position="974"/>
    </location>
</feature>
<dbReference type="GO" id="GO:0016592">
    <property type="term" value="C:mediator complex"/>
    <property type="evidence" value="ECO:0007669"/>
    <property type="project" value="InterPro"/>
</dbReference>
<dbReference type="Pfam" id="PF10744">
    <property type="entry name" value="Med1"/>
    <property type="match status" value="1"/>
</dbReference>
<name>A0A5N4A9N0_PHOPY</name>
<feature type="domain" description="Mediator complex subunit Med1" evidence="11">
    <location>
        <begin position="71"/>
        <end position="427"/>
    </location>
</feature>
<dbReference type="PANTHER" id="PTHR12881:SF10">
    <property type="entry name" value="MEDIATOR OF RNA POLYMERASE II TRANSCRIPTION SUBUNIT 1"/>
    <property type="match status" value="1"/>
</dbReference>
<dbReference type="InterPro" id="IPR051999">
    <property type="entry name" value="Mediator_complex_subunit_1"/>
</dbReference>
<feature type="region of interest" description="Disordered" evidence="10">
    <location>
        <begin position="766"/>
        <end position="1278"/>
    </location>
</feature>
<evidence type="ECO:0000256" key="5">
    <source>
        <dbReference type="ARBA" id="ARBA00023159"/>
    </source>
</evidence>
<evidence type="ECO:0000313" key="13">
    <source>
        <dbReference type="Proteomes" id="UP000327044"/>
    </source>
</evidence>
<feature type="compositionally biased region" description="Basic and acidic residues" evidence="10">
    <location>
        <begin position="819"/>
        <end position="839"/>
    </location>
</feature>
<evidence type="ECO:0000256" key="4">
    <source>
        <dbReference type="ARBA" id="ARBA00023015"/>
    </source>
</evidence>
<dbReference type="GO" id="GO:0003712">
    <property type="term" value="F:transcription coregulator activity"/>
    <property type="evidence" value="ECO:0007669"/>
    <property type="project" value="InterPro"/>
</dbReference>
<evidence type="ECO:0000256" key="7">
    <source>
        <dbReference type="ARBA" id="ARBA00023242"/>
    </source>
</evidence>